<organism evidence="1">
    <name type="scientific">Brassica oleracea</name>
    <name type="common">Wild cabbage</name>
    <dbReference type="NCBI Taxonomy" id="3712"/>
    <lineage>
        <taxon>Eukaryota</taxon>
        <taxon>Viridiplantae</taxon>
        <taxon>Streptophyta</taxon>
        <taxon>Embryophyta</taxon>
        <taxon>Tracheophyta</taxon>
        <taxon>Spermatophyta</taxon>
        <taxon>Magnoliopsida</taxon>
        <taxon>eudicotyledons</taxon>
        <taxon>Gunneridae</taxon>
        <taxon>Pentapetalae</taxon>
        <taxon>rosids</taxon>
        <taxon>malvids</taxon>
        <taxon>Brassicales</taxon>
        <taxon>Brassicaceae</taxon>
        <taxon>Brassiceae</taxon>
        <taxon>Brassica</taxon>
    </lineage>
</organism>
<reference evidence="1" key="1">
    <citation type="submission" date="2018-11" db="EMBL/GenBank/DDBJ databases">
        <authorList>
            <consortium name="Genoscope - CEA"/>
            <person name="William W."/>
        </authorList>
    </citation>
    <scope>NUCLEOTIDE SEQUENCE</scope>
</reference>
<accession>A0A3P6G7D6</accession>
<name>A0A3P6G7D6_BRAOL</name>
<evidence type="ECO:0000313" key="1">
    <source>
        <dbReference type="EMBL" id="VDD55631.1"/>
    </source>
</evidence>
<proteinExistence type="predicted"/>
<sequence length="67" mass="7470">MDVFDGLPDPILVDILDKVGDVKNLASLQFPLKAILLAHPSVRVTRPPSRPCCYHRVATRFSSQQLL</sequence>
<dbReference type="EMBL" id="LR031879">
    <property type="protein sequence ID" value="VDD55631.1"/>
    <property type="molecule type" value="Genomic_DNA"/>
</dbReference>
<dbReference type="AlphaFoldDB" id="A0A3P6G7D6"/>
<gene>
    <name evidence="1" type="ORF">BOLC8T48860H</name>
</gene>
<protein>
    <submittedName>
        <fullName evidence="1">Uncharacterized protein</fullName>
    </submittedName>
</protein>